<dbReference type="GO" id="GO:0005886">
    <property type="term" value="C:plasma membrane"/>
    <property type="evidence" value="ECO:0007669"/>
    <property type="project" value="UniProtKB-SubCell"/>
</dbReference>
<evidence type="ECO:0000256" key="3">
    <source>
        <dbReference type="ARBA" id="ARBA00022475"/>
    </source>
</evidence>
<reference evidence="9 10" key="1">
    <citation type="submission" date="2011-09" db="EMBL/GenBank/DDBJ databases">
        <title>Complete sequence of chromosome of Thioflavicoccus mobilis 8321.</title>
        <authorList>
            <consortium name="US DOE Joint Genome Institute"/>
            <person name="Lucas S."/>
            <person name="Han J."/>
            <person name="Lapidus A."/>
            <person name="Cheng J.-F."/>
            <person name="Goodwin L."/>
            <person name="Pitluck S."/>
            <person name="Peters L."/>
            <person name="Ovchinnikova G."/>
            <person name="Lu M."/>
            <person name="Detter J.C."/>
            <person name="Han C."/>
            <person name="Tapia R."/>
            <person name="Land M."/>
            <person name="Hauser L."/>
            <person name="Kyrpides N."/>
            <person name="Ivanova N."/>
            <person name="Pagani I."/>
            <person name="Vogl K."/>
            <person name="Liu Z."/>
            <person name="Imhoff J."/>
            <person name="Thiel V."/>
            <person name="Frigaard N.-U."/>
            <person name="Bryant D."/>
            <person name="Woyke T."/>
        </authorList>
    </citation>
    <scope>NUCLEOTIDE SEQUENCE [LARGE SCALE GENOMIC DNA]</scope>
    <source>
        <strain evidence="9 10">8321</strain>
    </source>
</reference>
<dbReference type="SUPFAM" id="SSF161098">
    <property type="entry name" value="MetI-like"/>
    <property type="match status" value="1"/>
</dbReference>
<protein>
    <submittedName>
        <fullName evidence="9">ABC-type dipeptide/oligopeptide/nickel transport system, permease component</fullName>
    </submittedName>
</protein>
<dbReference type="PANTHER" id="PTHR43386:SF1">
    <property type="entry name" value="D,D-DIPEPTIDE TRANSPORT SYSTEM PERMEASE PROTEIN DDPC-RELATED"/>
    <property type="match status" value="1"/>
</dbReference>
<evidence type="ECO:0000256" key="5">
    <source>
        <dbReference type="ARBA" id="ARBA00022989"/>
    </source>
</evidence>
<evidence type="ECO:0000256" key="1">
    <source>
        <dbReference type="ARBA" id="ARBA00004651"/>
    </source>
</evidence>
<keyword evidence="4 7" id="KW-0812">Transmembrane</keyword>
<dbReference type="OrthoDB" id="9805884at2"/>
<dbReference type="EMBL" id="CP003051">
    <property type="protein sequence ID" value="AGA90824.1"/>
    <property type="molecule type" value="Genomic_DNA"/>
</dbReference>
<keyword evidence="2 7" id="KW-0813">Transport</keyword>
<comment type="subcellular location">
    <subcellularLocation>
        <location evidence="1 7">Cell membrane</location>
        <topology evidence="1 7">Multi-pass membrane protein</topology>
    </subcellularLocation>
</comment>
<evidence type="ECO:0000313" key="10">
    <source>
        <dbReference type="Proteomes" id="UP000010816"/>
    </source>
</evidence>
<proteinExistence type="inferred from homology"/>
<feature type="transmembrane region" description="Helical" evidence="7">
    <location>
        <begin position="101"/>
        <end position="122"/>
    </location>
</feature>
<comment type="similarity">
    <text evidence="7">Belongs to the binding-protein-dependent transport system permease family.</text>
</comment>
<organism evidence="9 10">
    <name type="scientific">Thioflavicoccus mobilis 8321</name>
    <dbReference type="NCBI Taxonomy" id="765912"/>
    <lineage>
        <taxon>Bacteria</taxon>
        <taxon>Pseudomonadati</taxon>
        <taxon>Pseudomonadota</taxon>
        <taxon>Gammaproteobacteria</taxon>
        <taxon>Chromatiales</taxon>
        <taxon>Chromatiaceae</taxon>
        <taxon>Thioflavicoccus</taxon>
    </lineage>
</organism>
<dbReference type="PROSITE" id="PS50928">
    <property type="entry name" value="ABC_TM1"/>
    <property type="match status" value="1"/>
</dbReference>
<dbReference type="PANTHER" id="PTHR43386">
    <property type="entry name" value="OLIGOPEPTIDE TRANSPORT SYSTEM PERMEASE PROTEIN APPC"/>
    <property type="match status" value="1"/>
</dbReference>
<evidence type="ECO:0000256" key="7">
    <source>
        <dbReference type="RuleBase" id="RU363032"/>
    </source>
</evidence>
<keyword evidence="5 7" id="KW-1133">Transmembrane helix</keyword>
<dbReference type="CDD" id="cd06261">
    <property type="entry name" value="TM_PBP2"/>
    <property type="match status" value="1"/>
</dbReference>
<dbReference type="GO" id="GO:0055085">
    <property type="term" value="P:transmembrane transport"/>
    <property type="evidence" value="ECO:0007669"/>
    <property type="project" value="InterPro"/>
</dbReference>
<evidence type="ECO:0000256" key="4">
    <source>
        <dbReference type="ARBA" id="ARBA00022692"/>
    </source>
</evidence>
<evidence type="ECO:0000256" key="2">
    <source>
        <dbReference type="ARBA" id="ARBA00022448"/>
    </source>
</evidence>
<dbReference type="HOGENOM" id="CLU_028518_5_3_6"/>
<sequence>MRPRWSVTLPVLVVGLWALAALSGPWLPLAPDRIDLPQILAPPSPEAWLGSDDLGRPVLDRLLVGARTAFLVGFGVVAVSALVGTLIGAVSGYVGGWVDLLLVRVIDVFLAFPGILLAIALAGILDPGLGNVVIALSVVGWVGYARLARAQILSLKQRDHVLAARALGAGHVRILTRHLLPLALAPLIVEATFGIAGAVIAEAGLSFLGLGVQPPAASWGSMIRDGVGYMLVAPHLVLAPGLAILLVVLAVNLLGDALRDHLDVRGPGRR</sequence>
<dbReference type="Pfam" id="PF00528">
    <property type="entry name" value="BPD_transp_1"/>
    <property type="match status" value="1"/>
</dbReference>
<dbReference type="PATRIC" id="fig|765912.4.peg.2025"/>
<dbReference type="InterPro" id="IPR050366">
    <property type="entry name" value="BP-dependent_transpt_permease"/>
</dbReference>
<dbReference type="Proteomes" id="UP000010816">
    <property type="component" value="Chromosome"/>
</dbReference>
<dbReference type="RefSeq" id="WP_015280964.1">
    <property type="nucleotide sequence ID" value="NC_019940.1"/>
</dbReference>
<accession>L0GZS3</accession>
<gene>
    <name evidence="9" type="ORF">Thimo_2071</name>
</gene>
<dbReference type="AlphaFoldDB" id="L0GZS3"/>
<feature type="transmembrane region" description="Helical" evidence="7">
    <location>
        <begin position="69"/>
        <end position="94"/>
    </location>
</feature>
<feature type="domain" description="ABC transmembrane type-1" evidence="8">
    <location>
        <begin position="66"/>
        <end position="255"/>
    </location>
</feature>
<dbReference type="InterPro" id="IPR000515">
    <property type="entry name" value="MetI-like"/>
</dbReference>
<evidence type="ECO:0000259" key="8">
    <source>
        <dbReference type="PROSITE" id="PS50928"/>
    </source>
</evidence>
<keyword evidence="3" id="KW-1003">Cell membrane</keyword>
<evidence type="ECO:0000313" key="9">
    <source>
        <dbReference type="EMBL" id="AGA90824.1"/>
    </source>
</evidence>
<dbReference type="KEGG" id="tmb:Thimo_2071"/>
<dbReference type="InterPro" id="IPR035906">
    <property type="entry name" value="MetI-like_sf"/>
</dbReference>
<keyword evidence="6 7" id="KW-0472">Membrane</keyword>
<keyword evidence="10" id="KW-1185">Reference proteome</keyword>
<feature type="transmembrane region" description="Helical" evidence="7">
    <location>
        <begin position="179"/>
        <end position="212"/>
    </location>
</feature>
<dbReference type="eggNOG" id="COG1173">
    <property type="taxonomic scope" value="Bacteria"/>
</dbReference>
<dbReference type="Gene3D" id="1.10.3720.10">
    <property type="entry name" value="MetI-like"/>
    <property type="match status" value="1"/>
</dbReference>
<evidence type="ECO:0000256" key="6">
    <source>
        <dbReference type="ARBA" id="ARBA00023136"/>
    </source>
</evidence>
<name>L0GZS3_9GAMM</name>
<dbReference type="STRING" id="765912.Thimo_2071"/>
<feature type="transmembrane region" description="Helical" evidence="7">
    <location>
        <begin position="232"/>
        <end position="255"/>
    </location>
</feature>
<feature type="transmembrane region" description="Helical" evidence="7">
    <location>
        <begin position="128"/>
        <end position="148"/>
    </location>
</feature>